<feature type="binding site" evidence="10">
    <location>
        <begin position="353"/>
        <end position="354"/>
    </location>
    <ligand>
        <name>ATP</name>
        <dbReference type="ChEBI" id="CHEBI:30616"/>
    </ligand>
</feature>
<dbReference type="GO" id="GO:0006529">
    <property type="term" value="P:asparagine biosynthetic process"/>
    <property type="evidence" value="ECO:0007669"/>
    <property type="project" value="UniProtKB-KW"/>
</dbReference>
<dbReference type="InterPro" id="IPR033738">
    <property type="entry name" value="AsnB_N"/>
</dbReference>
<dbReference type="GO" id="GO:0005829">
    <property type="term" value="C:cytosol"/>
    <property type="evidence" value="ECO:0007669"/>
    <property type="project" value="TreeGrafter"/>
</dbReference>
<name>A0A926EK96_9FIRM</name>
<feature type="binding site" evidence="10">
    <location>
        <position position="98"/>
    </location>
    <ligand>
        <name>L-glutamine</name>
        <dbReference type="ChEBI" id="CHEBI:58359"/>
    </ligand>
</feature>
<feature type="site" description="Important for beta-aspartyl-AMP intermediate formation" evidence="11">
    <location>
        <position position="355"/>
    </location>
</feature>
<evidence type="ECO:0000256" key="10">
    <source>
        <dbReference type="PIRSR" id="PIRSR001589-2"/>
    </source>
</evidence>
<dbReference type="RefSeq" id="WP_249332948.1">
    <property type="nucleotide sequence ID" value="NZ_JACRSY010000016.1"/>
</dbReference>
<proteinExistence type="inferred from homology"/>
<evidence type="ECO:0000256" key="11">
    <source>
        <dbReference type="PIRSR" id="PIRSR001589-3"/>
    </source>
</evidence>
<dbReference type="NCBIfam" id="TIGR01536">
    <property type="entry name" value="asn_synth_AEB"/>
    <property type="match status" value="1"/>
</dbReference>
<evidence type="ECO:0000256" key="7">
    <source>
        <dbReference type="ARBA" id="ARBA00022962"/>
    </source>
</evidence>
<evidence type="ECO:0000256" key="3">
    <source>
        <dbReference type="ARBA" id="ARBA00012737"/>
    </source>
</evidence>
<dbReference type="Pfam" id="PF00733">
    <property type="entry name" value="Asn_synthase"/>
    <property type="match status" value="1"/>
</dbReference>
<dbReference type="CDD" id="cd00712">
    <property type="entry name" value="AsnB"/>
    <property type="match status" value="1"/>
</dbReference>
<dbReference type="InterPro" id="IPR006426">
    <property type="entry name" value="Asn_synth_AEB"/>
</dbReference>
<dbReference type="InterPro" id="IPR014729">
    <property type="entry name" value="Rossmann-like_a/b/a_fold"/>
</dbReference>
<evidence type="ECO:0000256" key="2">
    <source>
        <dbReference type="ARBA" id="ARBA00005752"/>
    </source>
</evidence>
<protein>
    <recommendedName>
        <fullName evidence="3">asparagine synthase (glutamine-hydrolyzing)</fullName>
        <ecNumber evidence="3">6.3.5.4</ecNumber>
    </recommendedName>
</protein>
<gene>
    <name evidence="13" type="primary">asnB</name>
    <name evidence="13" type="ORF">H8718_11085</name>
</gene>
<keyword evidence="4 10" id="KW-0547">Nucleotide-binding</keyword>
<evidence type="ECO:0000256" key="4">
    <source>
        <dbReference type="ARBA" id="ARBA00022741"/>
    </source>
</evidence>
<feature type="binding site" evidence="10">
    <location>
        <position position="280"/>
    </location>
    <ligand>
        <name>ATP</name>
        <dbReference type="ChEBI" id="CHEBI:30616"/>
    </ligand>
</feature>
<dbReference type="AlphaFoldDB" id="A0A926EK96"/>
<keyword evidence="9" id="KW-0028">Amino-acid biosynthesis</keyword>
<evidence type="ECO:0000256" key="9">
    <source>
        <dbReference type="PIRSR" id="PIRSR001589-1"/>
    </source>
</evidence>
<comment type="pathway">
    <text evidence="1">Amino-acid biosynthesis; L-asparagine biosynthesis; L-asparagine from L-aspartate (L-Gln route): step 1/1.</text>
</comment>
<dbReference type="CDD" id="cd01991">
    <property type="entry name" value="Asn_synthase_B_C"/>
    <property type="match status" value="1"/>
</dbReference>
<dbReference type="Proteomes" id="UP000655830">
    <property type="component" value="Unassembled WGS sequence"/>
</dbReference>
<dbReference type="Pfam" id="PF13537">
    <property type="entry name" value="GATase_7"/>
    <property type="match status" value="1"/>
</dbReference>
<keyword evidence="13" id="KW-0436">Ligase</keyword>
<dbReference type="PANTHER" id="PTHR43284">
    <property type="entry name" value="ASPARAGINE SYNTHETASE (GLUTAMINE-HYDROLYZING)"/>
    <property type="match status" value="1"/>
</dbReference>
<dbReference type="InterPro" id="IPR017932">
    <property type="entry name" value="GATase_2_dom"/>
</dbReference>
<dbReference type="EMBL" id="JACRSY010000016">
    <property type="protein sequence ID" value="MBC8580065.1"/>
    <property type="molecule type" value="Genomic_DNA"/>
</dbReference>
<dbReference type="InterPro" id="IPR051786">
    <property type="entry name" value="ASN_synthetase/amidase"/>
</dbReference>
<feature type="active site" description="For GATase activity" evidence="9">
    <location>
        <position position="2"/>
    </location>
</feature>
<dbReference type="Gene3D" id="3.40.50.620">
    <property type="entry name" value="HUPs"/>
    <property type="match status" value="1"/>
</dbReference>
<dbReference type="InterPro" id="IPR029055">
    <property type="entry name" value="Ntn_hydrolases_N"/>
</dbReference>
<dbReference type="GO" id="GO:0005524">
    <property type="term" value="F:ATP binding"/>
    <property type="evidence" value="ECO:0007669"/>
    <property type="project" value="UniProtKB-KW"/>
</dbReference>
<evidence type="ECO:0000256" key="6">
    <source>
        <dbReference type="ARBA" id="ARBA00022888"/>
    </source>
</evidence>
<dbReference type="InterPro" id="IPR001962">
    <property type="entry name" value="Asn_synthase"/>
</dbReference>
<organism evidence="13 14">
    <name type="scientific">Zhenhengia yiwuensis</name>
    <dbReference type="NCBI Taxonomy" id="2763666"/>
    <lineage>
        <taxon>Bacteria</taxon>
        <taxon>Bacillati</taxon>
        <taxon>Bacillota</taxon>
        <taxon>Clostridia</taxon>
        <taxon>Lachnospirales</taxon>
        <taxon>Lachnospiraceae</taxon>
        <taxon>Zhenhengia</taxon>
    </lineage>
</organism>
<dbReference type="SUPFAM" id="SSF56235">
    <property type="entry name" value="N-terminal nucleophile aminohydrolases (Ntn hydrolases)"/>
    <property type="match status" value="1"/>
</dbReference>
<comment type="caution">
    <text evidence="13">The sequence shown here is derived from an EMBL/GenBank/DDBJ whole genome shotgun (WGS) entry which is preliminary data.</text>
</comment>
<keyword evidence="5 10" id="KW-0067">ATP-binding</keyword>
<feature type="domain" description="Glutamine amidotransferase type-2" evidence="12">
    <location>
        <begin position="2"/>
        <end position="211"/>
    </location>
</feature>
<evidence type="ECO:0000256" key="5">
    <source>
        <dbReference type="ARBA" id="ARBA00022840"/>
    </source>
</evidence>
<comment type="catalytic activity">
    <reaction evidence="8">
        <text>L-aspartate + L-glutamine + ATP + H2O = L-asparagine + L-glutamate + AMP + diphosphate + H(+)</text>
        <dbReference type="Rhea" id="RHEA:12228"/>
        <dbReference type="ChEBI" id="CHEBI:15377"/>
        <dbReference type="ChEBI" id="CHEBI:15378"/>
        <dbReference type="ChEBI" id="CHEBI:29985"/>
        <dbReference type="ChEBI" id="CHEBI:29991"/>
        <dbReference type="ChEBI" id="CHEBI:30616"/>
        <dbReference type="ChEBI" id="CHEBI:33019"/>
        <dbReference type="ChEBI" id="CHEBI:58048"/>
        <dbReference type="ChEBI" id="CHEBI:58359"/>
        <dbReference type="ChEBI" id="CHEBI:456215"/>
        <dbReference type="EC" id="6.3.5.4"/>
    </reaction>
</comment>
<comment type="similarity">
    <text evidence="2">Belongs to the asparagine synthetase family.</text>
</comment>
<evidence type="ECO:0000256" key="8">
    <source>
        <dbReference type="ARBA" id="ARBA00048741"/>
    </source>
</evidence>
<evidence type="ECO:0000259" key="12">
    <source>
        <dbReference type="PROSITE" id="PS51278"/>
    </source>
</evidence>
<evidence type="ECO:0000256" key="1">
    <source>
        <dbReference type="ARBA" id="ARBA00005187"/>
    </source>
</evidence>
<dbReference type="Gene3D" id="3.60.20.10">
    <property type="entry name" value="Glutamine Phosphoribosylpyrophosphate, subunit 1, domain 1"/>
    <property type="match status" value="1"/>
</dbReference>
<keyword evidence="6 9" id="KW-0061">Asparagine biosynthesis</keyword>
<sequence>MCGFCGFVDTELENKKPVLSAMMDKIIHRGPDSDGQFIDDSAALGFRRLSIIDLEEGSQPLYNTDKTLVLTFNGEIYNYQSIRDNLIQKGYVFKTHTDSEVLVHGYDEYGTDLLSHLRGMFAFVIWDREKQTLFGARDFFGIKPFYYYQDNKRFVYGSEIKSLLEHPNVPRELNEEALEHYLTFQYSPMQETFFKGIFKLPPAHFFTYKDGQLDIKRYWEPTFNESEGSLEEYVDLIDQTMKESIKTHKISDVEVGCFLSSGVDSSYVASCFKGDKTFTVGFDNEQYNEISYAKELSKEIGIENFHKVITPEEYWSSLTKVQYHMDEPLADPAAVALYFVSQLASEHVKVVLSGEGADELFGGYNIYKEPVDNEKYHNLPQGLRSFLAKLAKAIPFGFKGKNFLIRGAQTIEERFIGNAYMFSVDERKKLLKVSTPAKAPIALTKPFYDKVKDKSDVTKMQYLDMHMWLAGDILLKADKMSMAHSLELRVPFLDKEVCRLATKIPLRYRVNKENTKYAMRLAAKRNMPAATANKKKLGFPVPIRVWLKEDKYYNIVKEAFTSPVAKKHFNEDMLIKLLDEHKNGHKDNSRKIWTIFMFLVWYHEYFDEKVA</sequence>
<reference evidence="13" key="1">
    <citation type="submission" date="2020-08" db="EMBL/GenBank/DDBJ databases">
        <title>Genome public.</title>
        <authorList>
            <person name="Liu C."/>
            <person name="Sun Q."/>
        </authorList>
    </citation>
    <scope>NUCLEOTIDE SEQUENCE</scope>
    <source>
        <strain evidence="13">NSJ-12</strain>
    </source>
</reference>
<keyword evidence="7 9" id="KW-0315">Glutamine amidotransferase</keyword>
<accession>A0A926EK96</accession>
<evidence type="ECO:0000313" key="14">
    <source>
        <dbReference type="Proteomes" id="UP000655830"/>
    </source>
</evidence>
<dbReference type="GO" id="GO:0004066">
    <property type="term" value="F:asparagine synthase (glutamine-hydrolyzing) activity"/>
    <property type="evidence" value="ECO:0007669"/>
    <property type="project" value="UniProtKB-EC"/>
</dbReference>
<evidence type="ECO:0000313" key="13">
    <source>
        <dbReference type="EMBL" id="MBC8580065.1"/>
    </source>
</evidence>
<dbReference type="PANTHER" id="PTHR43284:SF1">
    <property type="entry name" value="ASPARAGINE SYNTHETASE"/>
    <property type="match status" value="1"/>
</dbReference>
<dbReference type="EC" id="6.3.5.4" evidence="3"/>
<keyword evidence="14" id="KW-1185">Reference proteome</keyword>
<dbReference type="SUPFAM" id="SSF52402">
    <property type="entry name" value="Adenine nucleotide alpha hydrolases-like"/>
    <property type="match status" value="1"/>
</dbReference>
<dbReference type="PIRSF" id="PIRSF001589">
    <property type="entry name" value="Asn_synthetase_glu-h"/>
    <property type="match status" value="1"/>
</dbReference>
<dbReference type="PROSITE" id="PS51278">
    <property type="entry name" value="GATASE_TYPE_2"/>
    <property type="match status" value="1"/>
</dbReference>